<dbReference type="PROSITE" id="PS50011">
    <property type="entry name" value="PROTEIN_KINASE_DOM"/>
    <property type="match status" value="1"/>
</dbReference>
<evidence type="ECO:0000256" key="1">
    <source>
        <dbReference type="ARBA" id="ARBA00005843"/>
    </source>
</evidence>
<dbReference type="PANTHER" id="PTHR44329:SF140">
    <property type="entry name" value="INACTIVE PROTEIN TYROSINE KINASE PTKL"/>
    <property type="match status" value="1"/>
</dbReference>
<dbReference type="Proteomes" id="UP000266723">
    <property type="component" value="Unassembled WGS sequence"/>
</dbReference>
<comment type="similarity">
    <text evidence="1">Belongs to the protein kinase superfamily. TKL Ser/Thr protein kinase family.</text>
</comment>
<dbReference type="EMBL" id="QGKV02001507">
    <property type="protein sequence ID" value="KAF3528116.1"/>
    <property type="molecule type" value="Genomic_DNA"/>
</dbReference>
<evidence type="ECO:0000313" key="6">
    <source>
        <dbReference type="Proteomes" id="UP000266723"/>
    </source>
</evidence>
<dbReference type="SUPFAM" id="SSF56112">
    <property type="entry name" value="Protein kinase-like (PK-like)"/>
    <property type="match status" value="2"/>
</dbReference>
<dbReference type="InterPro" id="IPR036770">
    <property type="entry name" value="Ankyrin_rpt-contain_sf"/>
</dbReference>
<dbReference type="PROSITE" id="PS50297">
    <property type="entry name" value="ANK_REP_REGION"/>
    <property type="match status" value="1"/>
</dbReference>
<organism evidence="5 6">
    <name type="scientific">Brassica cretica</name>
    <name type="common">Mustard</name>
    <dbReference type="NCBI Taxonomy" id="69181"/>
    <lineage>
        <taxon>Eukaryota</taxon>
        <taxon>Viridiplantae</taxon>
        <taxon>Streptophyta</taxon>
        <taxon>Embryophyta</taxon>
        <taxon>Tracheophyta</taxon>
        <taxon>Spermatophyta</taxon>
        <taxon>Magnoliopsida</taxon>
        <taxon>eudicotyledons</taxon>
        <taxon>Gunneridae</taxon>
        <taxon>Pentapetalae</taxon>
        <taxon>rosids</taxon>
        <taxon>malvids</taxon>
        <taxon>Brassicales</taxon>
        <taxon>Brassicaceae</taxon>
        <taxon>Brassiceae</taxon>
        <taxon>Brassica</taxon>
    </lineage>
</organism>
<dbReference type="PANTHER" id="PTHR44329">
    <property type="entry name" value="SERINE/THREONINE-PROTEIN KINASE TNNI3K-RELATED"/>
    <property type="match status" value="1"/>
</dbReference>
<feature type="domain" description="Protein kinase" evidence="4">
    <location>
        <begin position="294"/>
        <end position="557"/>
    </location>
</feature>
<dbReference type="Gene3D" id="1.25.40.20">
    <property type="entry name" value="Ankyrin repeat-containing domain"/>
    <property type="match status" value="1"/>
</dbReference>
<dbReference type="Pfam" id="PF07714">
    <property type="entry name" value="PK_Tyr_Ser-Thr"/>
    <property type="match status" value="2"/>
</dbReference>
<comment type="caution">
    <text evidence="5">The sequence shown here is derived from an EMBL/GenBank/DDBJ whole genome shotgun (WGS) entry which is preliminary data.</text>
</comment>
<keyword evidence="2" id="KW-0040">ANK repeat</keyword>
<dbReference type="SMART" id="SM00248">
    <property type="entry name" value="ANK"/>
    <property type="match status" value="3"/>
</dbReference>
<feature type="region of interest" description="Disordered" evidence="3">
    <location>
        <begin position="1"/>
        <end position="25"/>
    </location>
</feature>
<dbReference type="CDD" id="cd13999">
    <property type="entry name" value="STKc_MAP3K-like"/>
    <property type="match status" value="1"/>
</dbReference>
<protein>
    <recommendedName>
        <fullName evidence="4">Protein kinase domain-containing protein</fullName>
    </recommendedName>
</protein>
<dbReference type="PRINTS" id="PR00109">
    <property type="entry name" value="TYRKINASE"/>
</dbReference>
<evidence type="ECO:0000256" key="2">
    <source>
        <dbReference type="PROSITE-ProRule" id="PRU00023"/>
    </source>
</evidence>
<dbReference type="InterPro" id="IPR000719">
    <property type="entry name" value="Prot_kinase_dom"/>
</dbReference>
<dbReference type="CDD" id="cd00180">
    <property type="entry name" value="PKc"/>
    <property type="match status" value="1"/>
</dbReference>
<proteinExistence type="inferred from homology"/>
<dbReference type="PROSITE" id="PS50088">
    <property type="entry name" value="ANK_REPEAT"/>
    <property type="match status" value="1"/>
</dbReference>
<evidence type="ECO:0000259" key="4">
    <source>
        <dbReference type="PROSITE" id="PS50011"/>
    </source>
</evidence>
<dbReference type="Pfam" id="PF12796">
    <property type="entry name" value="Ank_2"/>
    <property type="match status" value="1"/>
</dbReference>
<gene>
    <name evidence="5" type="ORF">DY000_02037392</name>
</gene>
<name>A0ABQ7B7E4_BRACR</name>
<dbReference type="PIRSF" id="PIRSF000654">
    <property type="entry name" value="Integrin-linked_kinase"/>
    <property type="match status" value="1"/>
</dbReference>
<dbReference type="Gene3D" id="1.10.510.10">
    <property type="entry name" value="Transferase(Phosphotransferase) domain 1"/>
    <property type="match status" value="2"/>
</dbReference>
<reference evidence="5 6" key="1">
    <citation type="journal article" date="2020" name="BMC Genomics">
        <title>Intraspecific diversification of the crop wild relative Brassica cretica Lam. using demographic model selection.</title>
        <authorList>
            <person name="Kioukis A."/>
            <person name="Michalopoulou V.A."/>
            <person name="Briers L."/>
            <person name="Pirintsos S."/>
            <person name="Studholme D.J."/>
            <person name="Pavlidis P."/>
            <person name="Sarris P.F."/>
        </authorList>
    </citation>
    <scope>NUCLEOTIDE SEQUENCE [LARGE SCALE GENOMIC DNA]</scope>
    <source>
        <strain evidence="6">cv. PFS-1207/04</strain>
    </source>
</reference>
<dbReference type="InterPro" id="IPR051681">
    <property type="entry name" value="Ser/Thr_Kinases-Pseudokinases"/>
</dbReference>
<evidence type="ECO:0000256" key="3">
    <source>
        <dbReference type="SAM" id="MobiDB-lite"/>
    </source>
</evidence>
<keyword evidence="6" id="KW-1185">Reference proteome</keyword>
<sequence>MEDDYQTPRFTIGRQSSMAPEKIPEPSIHSEEEVLEDGEEIDGGVRLMYLCNEGDVEGIKELLDSGIDANYRDIDDRTALHVAACQGLKDAVEILLDRGADVDPKDRWGSTPLADAIFYKNVDVIKILETHGAKHPMAPMHVKTPREVPEYEINPSELDFTQSKEITKGTYCMAMWRGIQVAVKKLDDKVLSDEDQVRKFHDELALLQRLRHPNIVQFLGAVTQSNPMMIVTEYLPRGDLRELLKRKVQLKPATAVRYALDIARGMSYLHEIKGDPIIHRDLEPSNILRDDTGHLKVADFGVSKLVTVKEDKPFTCLDTSFAVKKLDDKVLSDEDQVRKFHDELALLQRLRHPNIVQFLGAVTQSNPMMIVTEYLPRGDLRELLKRKVQLKPATAVRYALDIARGMSYLHEIKGDPIIHRDLEPSNILRDDTGHLKVADFGVSKLVTVKEDKPFTCLDTSCRYIAPEVFTSEEYDTKADVFSFALIVQEMIEGRMPFAEKEDSEASEAYASKERPLFKAPSKLYPHGLKTLIEECWQDKPAKRPTFREIIKRLESILHHMGHKRQWRMRPLTCFQNFEHKKKHNWDMSSHDGSSSGSHL</sequence>
<dbReference type="InterPro" id="IPR001245">
    <property type="entry name" value="Ser-Thr/Tyr_kinase_cat_dom"/>
</dbReference>
<evidence type="ECO:0000313" key="5">
    <source>
        <dbReference type="EMBL" id="KAF3528116.1"/>
    </source>
</evidence>
<dbReference type="InterPro" id="IPR011009">
    <property type="entry name" value="Kinase-like_dom_sf"/>
</dbReference>
<dbReference type="SUPFAM" id="SSF48403">
    <property type="entry name" value="Ankyrin repeat"/>
    <property type="match status" value="1"/>
</dbReference>
<dbReference type="InterPro" id="IPR002110">
    <property type="entry name" value="Ankyrin_rpt"/>
</dbReference>
<feature type="repeat" description="ANK" evidence="2">
    <location>
        <begin position="75"/>
        <end position="107"/>
    </location>
</feature>
<accession>A0ABQ7B7E4</accession>